<evidence type="ECO:0000313" key="3">
    <source>
        <dbReference type="EMBL" id="CAL1535518.1"/>
    </source>
</evidence>
<gene>
    <name evidence="3" type="ORF">GSLYS_00009478001</name>
</gene>
<dbReference type="SUPFAM" id="SSF81296">
    <property type="entry name" value="E set domains"/>
    <property type="match status" value="1"/>
</dbReference>
<accession>A0AAV2HN93</accession>
<dbReference type="Proteomes" id="UP001497497">
    <property type="component" value="Unassembled WGS sequence"/>
</dbReference>
<dbReference type="InterPro" id="IPR014756">
    <property type="entry name" value="Ig_E-set"/>
</dbReference>
<dbReference type="EMBL" id="CAXITT010000204">
    <property type="protein sequence ID" value="CAL1535518.1"/>
    <property type="molecule type" value="Genomic_DNA"/>
</dbReference>
<protein>
    <submittedName>
        <fullName evidence="3">Uncharacterized protein</fullName>
    </submittedName>
</protein>
<comment type="caution">
    <text evidence="3">The sequence shown here is derived from an EMBL/GenBank/DDBJ whole genome shotgun (WGS) entry which is preliminary data.</text>
</comment>
<dbReference type="InterPro" id="IPR013783">
    <property type="entry name" value="Ig-like_fold"/>
</dbReference>
<dbReference type="AlphaFoldDB" id="A0AAV2HN93"/>
<dbReference type="PANTHER" id="PTHR23335:SF1">
    <property type="entry name" value="CALMODULIN-BINDING TRANSCRIPTION ACTIVATOR, ISOFORM F"/>
    <property type="match status" value="1"/>
</dbReference>
<dbReference type="GO" id="GO:0003690">
    <property type="term" value="F:double-stranded DNA binding"/>
    <property type="evidence" value="ECO:0007669"/>
    <property type="project" value="TreeGrafter"/>
</dbReference>
<organism evidence="3 4">
    <name type="scientific">Lymnaea stagnalis</name>
    <name type="common">Great pond snail</name>
    <name type="synonym">Helix stagnalis</name>
    <dbReference type="NCBI Taxonomy" id="6523"/>
    <lineage>
        <taxon>Eukaryota</taxon>
        <taxon>Metazoa</taxon>
        <taxon>Spiralia</taxon>
        <taxon>Lophotrochozoa</taxon>
        <taxon>Mollusca</taxon>
        <taxon>Gastropoda</taxon>
        <taxon>Heterobranchia</taxon>
        <taxon>Euthyneura</taxon>
        <taxon>Panpulmonata</taxon>
        <taxon>Hygrophila</taxon>
        <taxon>Lymnaeoidea</taxon>
        <taxon>Lymnaeidae</taxon>
        <taxon>Lymnaea</taxon>
    </lineage>
</organism>
<sequence>MNLMTQGQSTLSGNLSPFDCVSGNMVYHHQSQQHGGQQPSTSALHPGAQPPSSLSYTPMLLGSSPEPHQLTCDNDMNHQASGHDEDLELDTVIKDFSPDWAYTKTNTKILVAGPWFSENSSYTCVFDGEHLPAILLQPGLLRCYTQ</sequence>
<proteinExistence type="predicted"/>
<feature type="region of interest" description="Disordered" evidence="2">
    <location>
        <begin position="28"/>
        <end position="60"/>
    </location>
</feature>
<dbReference type="GO" id="GO:0005634">
    <property type="term" value="C:nucleus"/>
    <property type="evidence" value="ECO:0007669"/>
    <property type="project" value="TreeGrafter"/>
</dbReference>
<evidence type="ECO:0000256" key="1">
    <source>
        <dbReference type="ARBA" id="ARBA00023043"/>
    </source>
</evidence>
<dbReference type="GO" id="GO:0003712">
    <property type="term" value="F:transcription coregulator activity"/>
    <property type="evidence" value="ECO:0007669"/>
    <property type="project" value="TreeGrafter"/>
</dbReference>
<reference evidence="3 4" key="1">
    <citation type="submission" date="2024-04" db="EMBL/GenBank/DDBJ databases">
        <authorList>
            <consortium name="Genoscope - CEA"/>
            <person name="William W."/>
        </authorList>
    </citation>
    <scope>NUCLEOTIDE SEQUENCE [LARGE SCALE GENOMIC DNA]</scope>
</reference>
<keyword evidence="4" id="KW-1185">Reference proteome</keyword>
<evidence type="ECO:0000313" key="4">
    <source>
        <dbReference type="Proteomes" id="UP001497497"/>
    </source>
</evidence>
<dbReference type="Gene3D" id="2.60.40.10">
    <property type="entry name" value="Immunoglobulins"/>
    <property type="match status" value="1"/>
</dbReference>
<feature type="compositionally biased region" description="Low complexity" evidence="2">
    <location>
        <begin position="28"/>
        <end position="38"/>
    </location>
</feature>
<keyword evidence="1" id="KW-0040">ANK repeat</keyword>
<dbReference type="PANTHER" id="PTHR23335">
    <property type="entry name" value="CALMODULIN-BINDING TRANSCRIPTION ACTIVATOR CAMTA"/>
    <property type="match status" value="1"/>
</dbReference>
<dbReference type="GO" id="GO:0006357">
    <property type="term" value="P:regulation of transcription by RNA polymerase II"/>
    <property type="evidence" value="ECO:0007669"/>
    <property type="project" value="TreeGrafter"/>
</dbReference>
<name>A0AAV2HN93_LYMST</name>
<feature type="non-terminal residue" evidence="3">
    <location>
        <position position="146"/>
    </location>
</feature>
<evidence type="ECO:0000256" key="2">
    <source>
        <dbReference type="SAM" id="MobiDB-lite"/>
    </source>
</evidence>